<organism evidence="1 2">
    <name type="scientific">Chryseobacterium luteum</name>
    <dbReference type="NCBI Taxonomy" id="421531"/>
    <lineage>
        <taxon>Bacteria</taxon>
        <taxon>Pseudomonadati</taxon>
        <taxon>Bacteroidota</taxon>
        <taxon>Flavobacteriia</taxon>
        <taxon>Flavobacteriales</taxon>
        <taxon>Weeksellaceae</taxon>
        <taxon>Chryseobacterium group</taxon>
        <taxon>Chryseobacterium</taxon>
    </lineage>
</organism>
<evidence type="ECO:0000313" key="1">
    <source>
        <dbReference type="EMBL" id="KFF08601.1"/>
    </source>
</evidence>
<sequence>MEYSKEFKAALSAFSNVEKDRLIFRLLKKDKLLSKKLYFELIDQETTDDKRNAMEENVAEQVLLASKYVGNAKYFLTIIRKLSAEITEHIKITTDKFGEVSLNLLLVNRILDSNSDFSRQRFDNVYKLYIYIINKVFKALVLTKKLDEDYWMEIDELLRETQSKISENHYLQKLCINNGLDFNWFETEKIPDHIDEIMKDIKSQGFLR</sequence>
<evidence type="ECO:0000313" key="2">
    <source>
        <dbReference type="Proteomes" id="UP000028703"/>
    </source>
</evidence>
<protein>
    <submittedName>
        <fullName evidence="1">Deoxyuridine 5'-triphosphate nucleotidohydrolase</fullName>
    </submittedName>
</protein>
<reference evidence="1 2" key="1">
    <citation type="submission" date="2014-07" db="EMBL/GenBank/DDBJ databases">
        <title>Genome of Chryseobacterium luteum DSM 18605.</title>
        <authorList>
            <person name="Stropko S.J."/>
            <person name="Pipes S.E."/>
            <person name="Newman J.D."/>
        </authorList>
    </citation>
    <scope>NUCLEOTIDE SEQUENCE [LARGE SCALE GENOMIC DNA]</scope>
    <source>
        <strain evidence="1 2">DSM 18605</strain>
    </source>
</reference>
<dbReference type="AlphaFoldDB" id="A0A085ZVY7"/>
<dbReference type="EMBL" id="JPRO01000002">
    <property type="protein sequence ID" value="KFF08601.1"/>
    <property type="molecule type" value="Genomic_DNA"/>
</dbReference>
<proteinExistence type="predicted"/>
<accession>A0A085ZVY7</accession>
<dbReference type="RefSeq" id="WP_034701899.1">
    <property type="nucleotide sequence ID" value="NZ_JPRO01000002.1"/>
</dbReference>
<dbReference type="Proteomes" id="UP000028703">
    <property type="component" value="Unassembled WGS sequence"/>
</dbReference>
<gene>
    <name evidence="1" type="ORF">IX38_03895</name>
</gene>
<name>A0A085ZVY7_9FLAO</name>
<dbReference type="OrthoDB" id="1432119at2"/>
<keyword evidence="1" id="KW-0378">Hydrolase</keyword>
<dbReference type="STRING" id="421531.IX38_03895"/>
<dbReference type="eggNOG" id="ENOG502ZD9S">
    <property type="taxonomic scope" value="Bacteria"/>
</dbReference>
<dbReference type="GO" id="GO:0016787">
    <property type="term" value="F:hydrolase activity"/>
    <property type="evidence" value="ECO:0007669"/>
    <property type="project" value="UniProtKB-KW"/>
</dbReference>
<keyword evidence="2" id="KW-1185">Reference proteome</keyword>
<comment type="caution">
    <text evidence="1">The sequence shown here is derived from an EMBL/GenBank/DDBJ whole genome shotgun (WGS) entry which is preliminary data.</text>
</comment>